<evidence type="ECO:0000256" key="5">
    <source>
        <dbReference type="ARBA" id="ARBA00022825"/>
    </source>
</evidence>
<dbReference type="InterPro" id="IPR002142">
    <property type="entry name" value="Peptidase_S49"/>
</dbReference>
<feature type="active site" description="Proton donor/acceptor" evidence="7">
    <location>
        <position position="196"/>
    </location>
</feature>
<dbReference type="GO" id="GO:0006465">
    <property type="term" value="P:signal peptide processing"/>
    <property type="evidence" value="ECO:0007669"/>
    <property type="project" value="InterPro"/>
</dbReference>
<keyword evidence="5" id="KW-0720">Serine protease</keyword>
<dbReference type="InterPro" id="IPR029045">
    <property type="entry name" value="ClpP/crotonase-like_dom_sf"/>
</dbReference>
<dbReference type="CDD" id="cd07018">
    <property type="entry name" value="S49_SppA_67K_type"/>
    <property type="match status" value="1"/>
</dbReference>
<evidence type="ECO:0000256" key="1">
    <source>
        <dbReference type="ARBA" id="ARBA00004370"/>
    </source>
</evidence>
<dbReference type="NCBIfam" id="TIGR00705">
    <property type="entry name" value="SppA_67K"/>
    <property type="match status" value="1"/>
</dbReference>
<dbReference type="CDD" id="cd07023">
    <property type="entry name" value="S49_Sppa_N_C"/>
    <property type="match status" value="1"/>
</dbReference>
<evidence type="ECO:0000256" key="2">
    <source>
        <dbReference type="ARBA" id="ARBA00008683"/>
    </source>
</evidence>
<gene>
    <name evidence="10" type="primary">sppA</name>
    <name evidence="10" type="ORF">IAB08_00980</name>
</gene>
<keyword evidence="8" id="KW-1133">Transmembrane helix</keyword>
<dbReference type="NCBIfam" id="TIGR00706">
    <property type="entry name" value="SppA_dom"/>
    <property type="match status" value="1"/>
</dbReference>
<comment type="similarity">
    <text evidence="2">Belongs to the peptidase S49 family.</text>
</comment>
<evidence type="ECO:0000313" key="11">
    <source>
        <dbReference type="Proteomes" id="UP000823612"/>
    </source>
</evidence>
<evidence type="ECO:0000313" key="10">
    <source>
        <dbReference type="EMBL" id="MBO8431857.1"/>
    </source>
</evidence>
<organism evidence="10 11">
    <name type="scientific">Candidatus Pullibacteroides excrementavium</name>
    <dbReference type="NCBI Taxonomy" id="2840905"/>
    <lineage>
        <taxon>Bacteria</taxon>
        <taxon>Pseudomonadati</taxon>
        <taxon>Bacteroidota</taxon>
        <taxon>Bacteroidia</taxon>
        <taxon>Bacteroidales</taxon>
        <taxon>Candidatus Pullibacteroides</taxon>
    </lineage>
</organism>
<proteinExistence type="inferred from homology"/>
<dbReference type="Gene3D" id="3.90.226.10">
    <property type="entry name" value="2-enoyl-CoA Hydratase, Chain A, domain 1"/>
    <property type="match status" value="2"/>
</dbReference>
<dbReference type="InterPro" id="IPR047272">
    <property type="entry name" value="S49_SppA_C"/>
</dbReference>
<keyword evidence="4" id="KW-0378">Hydrolase</keyword>
<dbReference type="AlphaFoldDB" id="A0A9D9H199"/>
<dbReference type="Gene3D" id="6.20.330.10">
    <property type="match status" value="1"/>
</dbReference>
<evidence type="ECO:0000259" key="9">
    <source>
        <dbReference type="Pfam" id="PF01343"/>
    </source>
</evidence>
<evidence type="ECO:0000256" key="7">
    <source>
        <dbReference type="PIRSR" id="PIRSR001217-1"/>
    </source>
</evidence>
<feature type="transmembrane region" description="Helical" evidence="8">
    <location>
        <begin position="7"/>
        <end position="34"/>
    </location>
</feature>
<dbReference type="Proteomes" id="UP000823612">
    <property type="component" value="Unassembled WGS sequence"/>
</dbReference>
<dbReference type="InterPro" id="IPR004635">
    <property type="entry name" value="Pept_S49_SppA"/>
</dbReference>
<dbReference type="EMBL" id="JADIMZ010000013">
    <property type="protein sequence ID" value="MBO8431857.1"/>
    <property type="molecule type" value="Genomic_DNA"/>
</dbReference>
<feature type="domain" description="Peptidase S49" evidence="9">
    <location>
        <begin position="128"/>
        <end position="267"/>
    </location>
</feature>
<reference evidence="10" key="2">
    <citation type="journal article" date="2021" name="PeerJ">
        <title>Extensive microbial diversity within the chicken gut microbiome revealed by metagenomics and culture.</title>
        <authorList>
            <person name="Gilroy R."/>
            <person name="Ravi A."/>
            <person name="Getino M."/>
            <person name="Pursley I."/>
            <person name="Horton D.L."/>
            <person name="Alikhan N.F."/>
            <person name="Baker D."/>
            <person name="Gharbi K."/>
            <person name="Hall N."/>
            <person name="Watson M."/>
            <person name="Adriaenssens E.M."/>
            <person name="Foster-Nyarko E."/>
            <person name="Jarju S."/>
            <person name="Secka A."/>
            <person name="Antonio M."/>
            <person name="Oren A."/>
            <person name="Chaudhuri R.R."/>
            <person name="La Ragione R."/>
            <person name="Hildebrand F."/>
            <person name="Pallen M.J."/>
        </authorList>
    </citation>
    <scope>NUCLEOTIDE SEQUENCE</scope>
    <source>
        <strain evidence="10">2889</strain>
    </source>
</reference>
<dbReference type="PIRSF" id="PIRSF001217">
    <property type="entry name" value="Protease_4_SppA"/>
    <property type="match status" value="1"/>
</dbReference>
<dbReference type="GO" id="GO:0016020">
    <property type="term" value="C:membrane"/>
    <property type="evidence" value="ECO:0007669"/>
    <property type="project" value="UniProtKB-SubCell"/>
</dbReference>
<name>A0A9D9H199_9BACT</name>
<dbReference type="PANTHER" id="PTHR33209:SF1">
    <property type="entry name" value="PEPTIDASE S49 DOMAIN-CONTAINING PROTEIN"/>
    <property type="match status" value="1"/>
</dbReference>
<dbReference type="PANTHER" id="PTHR33209">
    <property type="entry name" value="PROTEASE 4"/>
    <property type="match status" value="1"/>
</dbReference>
<evidence type="ECO:0000256" key="6">
    <source>
        <dbReference type="ARBA" id="ARBA00023136"/>
    </source>
</evidence>
<sequence>MKSFFKYLLATVIGMLIVSLIMFFVTIGTIGAMFASSGSSTTKPVKDNSILRIDLDKTIADKTQESNFDNFDFMNPTDFSSAMGLNDYVKGIRAAKDDDRIKGIYLHYDGAGIGFATTQELREALTDFKESGKFVYAFADGYTQSAYHLASAADSVFLQPQGAITFQGLSAQIMFYTKFFEKVGIEMQVIRHGQFKSAVEPYFRTDMSEANRKQYSVMFNSMWKEVVADVSEARHLSPARINEIADSLLGFTASGSLRSGLVDALVAQSYVEGKFLLSRLGLSDTVDNASHFVKFSDYVANVKTEESLKTLKTKDKIAVLYAEGNIVVGEGSSTSIGTDLASQIKKILKDKDVKALVLRVNSPGGAVLTADIIYQEMLNAKGKMPVVASYGNYAASGGYYISCLADKIIAQPNTLTGSIGVFGTIPSAEGLLTDKLGFTFDHVGTNKNSTAFSSLARPMTSYEEAVMQQSIEEIYAGFVGKVAEGRDMSFEEVDEIGQGRVWSGTNALEIGLVDELGGLDDAIASAAEMAGLDNYKVEEYPKAKDLTTQLLEMFSEMEARSARSHIAKYFGPAGLEAMSGLESILSAEGPQVWARLPYILEFN</sequence>
<keyword evidence="6 8" id="KW-0472">Membrane</keyword>
<evidence type="ECO:0000256" key="8">
    <source>
        <dbReference type="SAM" id="Phobius"/>
    </source>
</evidence>
<dbReference type="GO" id="GO:0008236">
    <property type="term" value="F:serine-type peptidase activity"/>
    <property type="evidence" value="ECO:0007669"/>
    <property type="project" value="UniProtKB-KW"/>
</dbReference>
<comment type="caution">
    <text evidence="10">The sequence shown here is derived from an EMBL/GenBank/DDBJ whole genome shotgun (WGS) entry which is preliminary data.</text>
</comment>
<protein>
    <submittedName>
        <fullName evidence="10">Signal peptide peptidase SppA</fullName>
    </submittedName>
</protein>
<dbReference type="SUPFAM" id="SSF52096">
    <property type="entry name" value="ClpP/crotonase"/>
    <property type="match status" value="2"/>
</dbReference>
<evidence type="ECO:0000256" key="4">
    <source>
        <dbReference type="ARBA" id="ARBA00022801"/>
    </source>
</evidence>
<accession>A0A9D9H199</accession>
<feature type="active site" description="Nucleophile" evidence="7">
    <location>
        <position position="396"/>
    </location>
</feature>
<comment type="subcellular location">
    <subcellularLocation>
        <location evidence="1">Membrane</location>
    </subcellularLocation>
</comment>
<dbReference type="InterPro" id="IPR004634">
    <property type="entry name" value="Pept_S49_pIV"/>
</dbReference>
<reference evidence="10" key="1">
    <citation type="submission" date="2020-10" db="EMBL/GenBank/DDBJ databases">
        <authorList>
            <person name="Gilroy R."/>
        </authorList>
    </citation>
    <scope>NUCLEOTIDE SEQUENCE</scope>
    <source>
        <strain evidence="10">2889</strain>
    </source>
</reference>
<dbReference type="InterPro" id="IPR047217">
    <property type="entry name" value="S49_SppA_67K_type_N"/>
</dbReference>
<dbReference type="Pfam" id="PF01343">
    <property type="entry name" value="Peptidase_S49"/>
    <property type="match status" value="2"/>
</dbReference>
<keyword evidence="3" id="KW-0645">Protease</keyword>
<feature type="domain" description="Peptidase S49" evidence="9">
    <location>
        <begin position="381"/>
        <end position="532"/>
    </location>
</feature>
<keyword evidence="8" id="KW-0812">Transmembrane</keyword>
<evidence type="ECO:0000256" key="3">
    <source>
        <dbReference type="ARBA" id="ARBA00022670"/>
    </source>
</evidence>